<protein>
    <recommendedName>
        <fullName evidence="4">MPT63-like domain-containing protein</fullName>
    </recommendedName>
</protein>
<gene>
    <name evidence="2" type="ORF">M5I08_11440</name>
</gene>
<keyword evidence="3" id="KW-1185">Reference proteome</keyword>
<evidence type="ECO:0000313" key="2">
    <source>
        <dbReference type="EMBL" id="UQX12726.1"/>
    </source>
</evidence>
<proteinExistence type="predicted"/>
<organism evidence="2 3">
    <name type="scientific">Candidatus Mycobacterium methanotrophicum</name>
    <dbReference type="NCBI Taxonomy" id="2943498"/>
    <lineage>
        <taxon>Bacteria</taxon>
        <taxon>Bacillati</taxon>
        <taxon>Actinomycetota</taxon>
        <taxon>Actinomycetes</taxon>
        <taxon>Mycobacteriales</taxon>
        <taxon>Mycobacteriaceae</taxon>
        <taxon>Mycobacterium</taxon>
    </lineage>
</organism>
<reference evidence="2" key="1">
    <citation type="submission" date="2022-05" db="EMBL/GenBank/DDBJ databases">
        <title>A methanotrophic Mycobacterium dominates a cave microbial ecosystem.</title>
        <authorList>
            <person name="Van Spanning R.J.M."/>
            <person name="Guan Q."/>
            <person name="Melkonian C."/>
            <person name="Gallant J."/>
            <person name="Polerecky L."/>
            <person name="Flot J.-F."/>
            <person name="Brandt B.W."/>
            <person name="Braster M."/>
            <person name="Iturbe Espinoza P."/>
            <person name="Aerts J."/>
            <person name="Meima-Franke M."/>
            <person name="Piersma S.R."/>
            <person name="Bunduc C."/>
            <person name="Ummels R."/>
            <person name="Pain A."/>
            <person name="Fleming E.J."/>
            <person name="van der Wel N."/>
            <person name="Gherman V.D."/>
            <person name="Sarbu S.M."/>
            <person name="Bodelier P.L.E."/>
            <person name="Bitter W."/>
        </authorList>
    </citation>
    <scope>NUCLEOTIDE SEQUENCE</scope>
    <source>
        <strain evidence="2">Sulfur Cave</strain>
    </source>
</reference>
<accession>A0ABY4QS27</accession>
<dbReference type="EMBL" id="CP097320">
    <property type="protein sequence ID" value="UQX12726.1"/>
    <property type="molecule type" value="Genomic_DNA"/>
</dbReference>
<evidence type="ECO:0000256" key="1">
    <source>
        <dbReference type="SAM" id="SignalP"/>
    </source>
</evidence>
<keyword evidence="1" id="KW-0732">Signal</keyword>
<evidence type="ECO:0008006" key="4">
    <source>
        <dbReference type="Google" id="ProtNLM"/>
    </source>
</evidence>
<feature type="signal peptide" evidence="1">
    <location>
        <begin position="1"/>
        <end position="26"/>
    </location>
</feature>
<dbReference type="Proteomes" id="UP001056610">
    <property type="component" value="Chromosome"/>
</dbReference>
<dbReference type="RefSeq" id="WP_219065765.1">
    <property type="nucleotide sequence ID" value="NZ_CAJUXY010000003.1"/>
</dbReference>
<sequence>MSIRKIAVIGGFVAGAALALAPLASADDLTTTVESEISSLNAIFQGEAGLAGDGRAVIPGTPAQPFDTIPLADAPDSGTPTTLDYELYGVNPVANAASNPGAYVVDNGRAGGVRRRLQRRRVRAAKRQR</sequence>
<name>A0ABY4QS27_9MYCO</name>
<evidence type="ECO:0000313" key="3">
    <source>
        <dbReference type="Proteomes" id="UP001056610"/>
    </source>
</evidence>
<feature type="chain" id="PRO_5047036615" description="MPT63-like domain-containing protein" evidence="1">
    <location>
        <begin position="27"/>
        <end position="129"/>
    </location>
</feature>